<evidence type="ECO:0000313" key="3">
    <source>
        <dbReference type="Proteomes" id="UP001597110"/>
    </source>
</evidence>
<feature type="transmembrane region" description="Helical" evidence="1">
    <location>
        <begin position="61"/>
        <end position="79"/>
    </location>
</feature>
<keyword evidence="1" id="KW-1133">Transmembrane helix</keyword>
<dbReference type="InterPro" id="IPR053170">
    <property type="entry name" value="Transcription_regulator"/>
</dbReference>
<dbReference type="Pfam" id="PF04307">
    <property type="entry name" value="YdjM"/>
    <property type="match status" value="1"/>
</dbReference>
<keyword evidence="1" id="KW-0812">Transmembrane</keyword>
<keyword evidence="2" id="KW-0378">Hydrolase</keyword>
<evidence type="ECO:0000256" key="1">
    <source>
        <dbReference type="SAM" id="Phobius"/>
    </source>
</evidence>
<keyword evidence="3" id="KW-1185">Reference proteome</keyword>
<dbReference type="PANTHER" id="PTHR40031">
    <property type="entry name" value="HYPOTHETICAL MEMBRANE SPANNING PROTEIN"/>
    <property type="match status" value="1"/>
</dbReference>
<feature type="transmembrane region" description="Helical" evidence="1">
    <location>
        <begin position="128"/>
        <end position="153"/>
    </location>
</feature>
<name>A0ABW2YFL6_9GAMM</name>
<accession>A0ABW2YFL6</accession>
<evidence type="ECO:0000313" key="2">
    <source>
        <dbReference type="EMBL" id="MFD0725254.1"/>
    </source>
</evidence>
<dbReference type="RefSeq" id="WP_386822863.1">
    <property type="nucleotide sequence ID" value="NZ_JBHTIF010000001.1"/>
</dbReference>
<dbReference type="PANTHER" id="PTHR40031:SF1">
    <property type="entry name" value="MEMBRANE-BOUND METAL-DEPENDENT HYDROLASE"/>
    <property type="match status" value="1"/>
</dbReference>
<sequence>MDSLSQIVLGGALAAAIAPAGHRRAALLAGAALGTLPDLDSLVIPLLTRDPVDLMTWHRSASHSLFVLPFLGALIWWLFRRFGGGRVAEAPMRWFWAIQLALFTHPLLDAFTVYGTQLWWPIPVSPTMWSSVFIIDPLYTLWLLVACVVAWVARERLLAQRALVAALMLSTAYLGWSLVAKHQVDRAADEALAAMGLADAPRFSVPMPFNTLLWRVVAMTPDGHVEAERSLVADRGPMRFRALASDVEAMRAVADLPAVQRLRWFNHGFMKASVVDGRVVVSDLRMGLEPDYIFNFAVAERDGDRWRAIPPQQLQWPWDAAGRLRGVWARIWRDPVLHGSPLSPGGPAGQRRRVEDGH</sequence>
<organism evidence="2 3">
    <name type="scientific">Lysobacter brunescens</name>
    <dbReference type="NCBI Taxonomy" id="262323"/>
    <lineage>
        <taxon>Bacteria</taxon>
        <taxon>Pseudomonadati</taxon>
        <taxon>Pseudomonadota</taxon>
        <taxon>Gammaproteobacteria</taxon>
        <taxon>Lysobacterales</taxon>
        <taxon>Lysobacteraceae</taxon>
        <taxon>Lysobacter</taxon>
    </lineage>
</organism>
<reference evidence="3" key="1">
    <citation type="journal article" date="2019" name="Int. J. Syst. Evol. Microbiol.">
        <title>The Global Catalogue of Microorganisms (GCM) 10K type strain sequencing project: providing services to taxonomists for standard genome sequencing and annotation.</title>
        <authorList>
            <consortium name="The Broad Institute Genomics Platform"/>
            <consortium name="The Broad Institute Genome Sequencing Center for Infectious Disease"/>
            <person name="Wu L."/>
            <person name="Ma J."/>
        </authorList>
    </citation>
    <scope>NUCLEOTIDE SEQUENCE [LARGE SCALE GENOMIC DNA]</scope>
    <source>
        <strain evidence="3">CCUG 55585</strain>
    </source>
</reference>
<feature type="transmembrane region" description="Helical" evidence="1">
    <location>
        <begin position="162"/>
        <end position="179"/>
    </location>
</feature>
<dbReference type="GO" id="GO:0016787">
    <property type="term" value="F:hydrolase activity"/>
    <property type="evidence" value="ECO:0007669"/>
    <property type="project" value="UniProtKB-KW"/>
</dbReference>
<protein>
    <submittedName>
        <fullName evidence="2">Metal-dependent hydrolase</fullName>
    </submittedName>
</protein>
<keyword evidence="1" id="KW-0472">Membrane</keyword>
<feature type="transmembrane region" description="Helical" evidence="1">
    <location>
        <begin position="91"/>
        <end position="108"/>
    </location>
</feature>
<gene>
    <name evidence="2" type="ORF">ACFQ0E_06515</name>
</gene>
<dbReference type="InterPro" id="IPR007404">
    <property type="entry name" value="YdjM-like"/>
</dbReference>
<comment type="caution">
    <text evidence="2">The sequence shown here is derived from an EMBL/GenBank/DDBJ whole genome shotgun (WGS) entry which is preliminary data.</text>
</comment>
<proteinExistence type="predicted"/>
<dbReference type="EMBL" id="JBHTIF010000001">
    <property type="protein sequence ID" value="MFD0725254.1"/>
    <property type="molecule type" value="Genomic_DNA"/>
</dbReference>
<dbReference type="Proteomes" id="UP001597110">
    <property type="component" value="Unassembled WGS sequence"/>
</dbReference>